<dbReference type="SUPFAM" id="SSF81338">
    <property type="entry name" value="Aquaporin-like"/>
    <property type="match status" value="1"/>
</dbReference>
<protein>
    <submittedName>
        <fullName evidence="7">Uncharacterized protein</fullName>
    </submittedName>
</protein>
<keyword evidence="8" id="KW-1185">Reference proteome</keyword>
<keyword evidence="5 6" id="KW-0472">Membrane</keyword>
<sequence length="154" mass="16955">MKDINNGDNECGHDSTDECRFRESDDDIAGTFRLFEFETACLEQQEAGNGNWQQFKMRVPMQAEIRSLDFWRSIVAECLASFFLVFIVCGSFIPWSGHTPPAISIALASGFAVAALTLSFAQISVDINRVLGCRVEALGLNSSRHGMGGVIIEN</sequence>
<dbReference type="KEGG" id="dpx:DAPPUDRAFT_261670"/>
<dbReference type="InterPro" id="IPR000425">
    <property type="entry name" value="MIP"/>
</dbReference>
<feature type="transmembrane region" description="Helical" evidence="6">
    <location>
        <begin position="74"/>
        <end position="95"/>
    </location>
</feature>
<name>E9HLF1_DAPPU</name>
<dbReference type="InterPro" id="IPR023271">
    <property type="entry name" value="Aquaporin-like"/>
</dbReference>
<dbReference type="eggNOG" id="KOG0223">
    <property type="taxonomic scope" value="Eukaryota"/>
</dbReference>
<dbReference type="GO" id="GO:0015267">
    <property type="term" value="F:channel activity"/>
    <property type="evidence" value="ECO:0007669"/>
    <property type="project" value="InterPro"/>
</dbReference>
<dbReference type="HOGENOM" id="CLU_1706025_0_0_1"/>
<evidence type="ECO:0000313" key="8">
    <source>
        <dbReference type="Proteomes" id="UP000000305"/>
    </source>
</evidence>
<dbReference type="EMBL" id="GL732678">
    <property type="protein sequence ID" value="EFX67428.1"/>
    <property type="molecule type" value="Genomic_DNA"/>
</dbReference>
<evidence type="ECO:0000256" key="3">
    <source>
        <dbReference type="ARBA" id="ARBA00022692"/>
    </source>
</evidence>
<dbReference type="PANTHER" id="PTHR19139">
    <property type="entry name" value="AQUAPORIN TRANSPORTER"/>
    <property type="match status" value="1"/>
</dbReference>
<evidence type="ECO:0000256" key="6">
    <source>
        <dbReference type="SAM" id="Phobius"/>
    </source>
</evidence>
<dbReference type="AlphaFoldDB" id="E9HLF1"/>
<proteinExistence type="inferred from homology"/>
<organism evidence="7 8">
    <name type="scientific">Daphnia pulex</name>
    <name type="common">Water flea</name>
    <dbReference type="NCBI Taxonomy" id="6669"/>
    <lineage>
        <taxon>Eukaryota</taxon>
        <taxon>Metazoa</taxon>
        <taxon>Ecdysozoa</taxon>
        <taxon>Arthropoda</taxon>
        <taxon>Crustacea</taxon>
        <taxon>Branchiopoda</taxon>
        <taxon>Diplostraca</taxon>
        <taxon>Cladocera</taxon>
        <taxon>Anomopoda</taxon>
        <taxon>Daphniidae</taxon>
        <taxon>Daphnia</taxon>
    </lineage>
</organism>
<gene>
    <name evidence="7" type="ORF">DAPPUDRAFT_261670</name>
</gene>
<evidence type="ECO:0000256" key="2">
    <source>
        <dbReference type="ARBA" id="ARBA00006175"/>
    </source>
</evidence>
<dbReference type="InParanoid" id="E9HLF1"/>
<dbReference type="Pfam" id="PF00230">
    <property type="entry name" value="MIP"/>
    <property type="match status" value="1"/>
</dbReference>
<dbReference type="InterPro" id="IPR034294">
    <property type="entry name" value="Aquaporin_transptr"/>
</dbReference>
<dbReference type="OrthoDB" id="3222at2759"/>
<evidence type="ECO:0000256" key="4">
    <source>
        <dbReference type="ARBA" id="ARBA00022989"/>
    </source>
</evidence>
<accession>E9HLF1</accession>
<keyword evidence="4 6" id="KW-1133">Transmembrane helix</keyword>
<comment type="subcellular location">
    <subcellularLocation>
        <location evidence="1">Membrane</location>
        <topology evidence="1">Multi-pass membrane protein</topology>
    </subcellularLocation>
</comment>
<dbReference type="Proteomes" id="UP000000305">
    <property type="component" value="Unassembled WGS sequence"/>
</dbReference>
<evidence type="ECO:0000256" key="5">
    <source>
        <dbReference type="ARBA" id="ARBA00023136"/>
    </source>
</evidence>
<evidence type="ECO:0000313" key="7">
    <source>
        <dbReference type="EMBL" id="EFX67428.1"/>
    </source>
</evidence>
<comment type="similarity">
    <text evidence="2">Belongs to the MIP/aquaporin (TC 1.A.8) family.</text>
</comment>
<dbReference type="PANTHER" id="PTHR19139:SF199">
    <property type="entry name" value="MIP17260P"/>
    <property type="match status" value="1"/>
</dbReference>
<keyword evidence="3 6" id="KW-0812">Transmembrane</keyword>
<dbReference type="Gene3D" id="1.20.1080.10">
    <property type="entry name" value="Glycerol uptake facilitator protein"/>
    <property type="match status" value="1"/>
</dbReference>
<dbReference type="GO" id="GO:0016020">
    <property type="term" value="C:membrane"/>
    <property type="evidence" value="ECO:0007669"/>
    <property type="project" value="UniProtKB-SubCell"/>
</dbReference>
<dbReference type="STRING" id="6669.E9HLF1"/>
<reference evidence="7 8" key="1">
    <citation type="journal article" date="2011" name="Science">
        <title>The ecoresponsive genome of Daphnia pulex.</title>
        <authorList>
            <person name="Colbourne J.K."/>
            <person name="Pfrender M.E."/>
            <person name="Gilbert D."/>
            <person name="Thomas W.K."/>
            <person name="Tucker A."/>
            <person name="Oakley T.H."/>
            <person name="Tokishita S."/>
            <person name="Aerts A."/>
            <person name="Arnold G.J."/>
            <person name="Basu M.K."/>
            <person name="Bauer D.J."/>
            <person name="Caceres C.E."/>
            <person name="Carmel L."/>
            <person name="Casola C."/>
            <person name="Choi J.H."/>
            <person name="Detter J.C."/>
            <person name="Dong Q."/>
            <person name="Dusheyko S."/>
            <person name="Eads B.D."/>
            <person name="Frohlich T."/>
            <person name="Geiler-Samerotte K.A."/>
            <person name="Gerlach D."/>
            <person name="Hatcher P."/>
            <person name="Jogdeo S."/>
            <person name="Krijgsveld J."/>
            <person name="Kriventseva E.V."/>
            <person name="Kultz D."/>
            <person name="Laforsch C."/>
            <person name="Lindquist E."/>
            <person name="Lopez J."/>
            <person name="Manak J.R."/>
            <person name="Muller J."/>
            <person name="Pangilinan J."/>
            <person name="Patwardhan R.P."/>
            <person name="Pitluck S."/>
            <person name="Pritham E.J."/>
            <person name="Rechtsteiner A."/>
            <person name="Rho M."/>
            <person name="Rogozin I.B."/>
            <person name="Sakarya O."/>
            <person name="Salamov A."/>
            <person name="Schaack S."/>
            <person name="Shapiro H."/>
            <person name="Shiga Y."/>
            <person name="Skalitzky C."/>
            <person name="Smith Z."/>
            <person name="Souvorov A."/>
            <person name="Sung W."/>
            <person name="Tang Z."/>
            <person name="Tsuchiya D."/>
            <person name="Tu H."/>
            <person name="Vos H."/>
            <person name="Wang M."/>
            <person name="Wolf Y.I."/>
            <person name="Yamagata H."/>
            <person name="Yamada T."/>
            <person name="Ye Y."/>
            <person name="Shaw J.R."/>
            <person name="Andrews J."/>
            <person name="Crease T.J."/>
            <person name="Tang H."/>
            <person name="Lucas S.M."/>
            <person name="Robertson H.M."/>
            <person name="Bork P."/>
            <person name="Koonin E.V."/>
            <person name="Zdobnov E.M."/>
            <person name="Grigoriev I.V."/>
            <person name="Lynch M."/>
            <person name="Boore J.L."/>
        </authorList>
    </citation>
    <scope>NUCLEOTIDE SEQUENCE [LARGE SCALE GENOMIC DNA]</scope>
</reference>
<evidence type="ECO:0000256" key="1">
    <source>
        <dbReference type="ARBA" id="ARBA00004141"/>
    </source>
</evidence>
<feature type="transmembrane region" description="Helical" evidence="6">
    <location>
        <begin position="101"/>
        <end position="121"/>
    </location>
</feature>